<feature type="region of interest" description="Disordered" evidence="1">
    <location>
        <begin position="72"/>
        <end position="91"/>
    </location>
</feature>
<accession>A0A8I3A2D3</accession>
<protein>
    <submittedName>
        <fullName evidence="2">Uncharacterized protein</fullName>
    </submittedName>
</protein>
<dbReference type="AlphaFoldDB" id="A0A8I3A2D3"/>
<dbReference type="Proteomes" id="UP000683000">
    <property type="component" value="Unassembled WGS sequence"/>
</dbReference>
<sequence>MLRDGHFDPLDPEASTDVGPPSVRAGTPTDGYSAFSEADPKDSTQTVQYHSITAIPAYRDTSLEELRMQDYQRGREAETAGVSGTLGQQQHVTRNMSDPRLVEELLRMSLFGKELVDTEFHLFSASSSGRVMKPRALLANNALLAKNSKYFSDLLNSDMDPSDTSLVEFIGDDDVFGSAPIDDYGYETDSDLDDYDDPIPVAITKPSKSRSATLSTFHSECDDEKLPETGSVSVSPDMSIINPEQTREDELSLQAVHMHRDGATTEADDITWQDSGIKTSLIQVATPSVRRIRRILVRDTAFQSWYTLLHYLYTDKVSFLPLTSATPGRKPLKRSSTSFLDEPRCSAKSMYRLASKVGLDRLRHEALTHIWRNLTEHNIIREISCDLVSRYPELLEKELDVLYSHIASPAVVAGFPELSRRIANKELPHGAAIIAGIHVRILSEPQRFKPSDQAGSSGGTVTGHDASDKAEDEDEDE</sequence>
<evidence type="ECO:0000256" key="1">
    <source>
        <dbReference type="SAM" id="MobiDB-lite"/>
    </source>
</evidence>
<feature type="region of interest" description="Disordered" evidence="1">
    <location>
        <begin position="1"/>
        <end position="45"/>
    </location>
</feature>
<keyword evidence="3" id="KW-1185">Reference proteome</keyword>
<dbReference type="EMBL" id="JAGFBS010000077">
    <property type="protein sequence ID" value="KAG6369518.1"/>
    <property type="molecule type" value="Genomic_DNA"/>
</dbReference>
<dbReference type="Gene3D" id="1.10.10.2360">
    <property type="match status" value="1"/>
</dbReference>
<reference evidence="2" key="1">
    <citation type="submission" date="2021-03" db="EMBL/GenBank/DDBJ databases">
        <title>Evolutionary innovations through gain and loss of genes in the ectomycorrhizal Boletales.</title>
        <authorList>
            <person name="Wu G."/>
            <person name="Miyauchi S."/>
            <person name="Morin E."/>
            <person name="Yang Z.-L."/>
            <person name="Xu J."/>
            <person name="Martin F.M."/>
        </authorList>
    </citation>
    <scope>NUCLEOTIDE SEQUENCE</scope>
    <source>
        <strain evidence="2">BR01</strain>
    </source>
</reference>
<feature type="region of interest" description="Disordered" evidence="1">
    <location>
        <begin position="216"/>
        <end position="238"/>
    </location>
</feature>
<evidence type="ECO:0000313" key="2">
    <source>
        <dbReference type="EMBL" id="KAG6369518.1"/>
    </source>
</evidence>
<name>A0A8I3A2D3_9AGAM</name>
<feature type="region of interest" description="Disordered" evidence="1">
    <location>
        <begin position="447"/>
        <end position="477"/>
    </location>
</feature>
<organism evidence="2 3">
    <name type="scientific">Boletus reticuloceps</name>
    <dbReference type="NCBI Taxonomy" id="495285"/>
    <lineage>
        <taxon>Eukaryota</taxon>
        <taxon>Fungi</taxon>
        <taxon>Dikarya</taxon>
        <taxon>Basidiomycota</taxon>
        <taxon>Agaricomycotina</taxon>
        <taxon>Agaricomycetes</taxon>
        <taxon>Agaricomycetidae</taxon>
        <taxon>Boletales</taxon>
        <taxon>Boletineae</taxon>
        <taxon>Boletaceae</taxon>
        <taxon>Boletoideae</taxon>
        <taxon>Boletus</taxon>
    </lineage>
</organism>
<gene>
    <name evidence="2" type="ORF">JVT61DRAFT_14316</name>
</gene>
<dbReference type="Gene3D" id="3.30.710.10">
    <property type="entry name" value="Potassium Channel Kv1.1, Chain A"/>
    <property type="match status" value="1"/>
</dbReference>
<evidence type="ECO:0000313" key="3">
    <source>
        <dbReference type="Proteomes" id="UP000683000"/>
    </source>
</evidence>
<dbReference type="OrthoDB" id="3797628at2759"/>
<comment type="caution">
    <text evidence="2">The sequence shown here is derived from an EMBL/GenBank/DDBJ whole genome shotgun (WGS) entry which is preliminary data.</text>
</comment>
<proteinExistence type="predicted"/>
<dbReference type="InterPro" id="IPR011333">
    <property type="entry name" value="SKP1/BTB/POZ_sf"/>
</dbReference>